<dbReference type="EMBL" id="JAERRB010000009">
    <property type="protein sequence ID" value="MBL0744138.1"/>
    <property type="molecule type" value="Genomic_DNA"/>
</dbReference>
<keyword evidence="1" id="KW-1133">Transmembrane helix</keyword>
<dbReference type="Proteomes" id="UP000613030">
    <property type="component" value="Unassembled WGS sequence"/>
</dbReference>
<evidence type="ECO:0000256" key="1">
    <source>
        <dbReference type="SAM" id="Phobius"/>
    </source>
</evidence>
<evidence type="ECO:0000313" key="2">
    <source>
        <dbReference type="EMBL" id="MBL0744138.1"/>
    </source>
</evidence>
<gene>
    <name evidence="2" type="ORF">JI741_23100</name>
</gene>
<accession>A0ABS1KXE0</accession>
<keyword evidence="1" id="KW-0472">Membrane</keyword>
<comment type="caution">
    <text evidence="2">The sequence shown here is derived from an EMBL/GenBank/DDBJ whole genome shotgun (WGS) entry which is preliminary data.</text>
</comment>
<keyword evidence="3" id="KW-1185">Reference proteome</keyword>
<evidence type="ECO:0000313" key="3">
    <source>
        <dbReference type="Proteomes" id="UP000613030"/>
    </source>
</evidence>
<feature type="transmembrane region" description="Helical" evidence="1">
    <location>
        <begin position="21"/>
        <end position="40"/>
    </location>
</feature>
<keyword evidence="1" id="KW-0812">Transmembrane</keyword>
<organism evidence="2 3">
    <name type="scientific">Chryseolinea lacunae</name>
    <dbReference type="NCBI Taxonomy" id="2801331"/>
    <lineage>
        <taxon>Bacteria</taxon>
        <taxon>Pseudomonadati</taxon>
        <taxon>Bacteroidota</taxon>
        <taxon>Cytophagia</taxon>
        <taxon>Cytophagales</taxon>
        <taxon>Fulvivirgaceae</taxon>
        <taxon>Chryseolinea</taxon>
    </lineage>
</organism>
<protein>
    <submittedName>
        <fullName evidence="2">Uncharacterized protein</fullName>
    </submittedName>
</protein>
<reference evidence="2 3" key="1">
    <citation type="submission" date="2021-01" db="EMBL/GenBank/DDBJ databases">
        <title>Chryseolinea sp. Jin1 Genome sequencing and assembly.</title>
        <authorList>
            <person name="Kim I."/>
        </authorList>
    </citation>
    <scope>NUCLEOTIDE SEQUENCE [LARGE SCALE GENOMIC DNA]</scope>
    <source>
        <strain evidence="2 3">Jin1</strain>
    </source>
</reference>
<feature type="transmembrane region" description="Helical" evidence="1">
    <location>
        <begin position="46"/>
        <end position="63"/>
    </location>
</feature>
<dbReference type="RefSeq" id="WP_202013782.1">
    <property type="nucleotide sequence ID" value="NZ_JAERRB010000009.1"/>
</dbReference>
<sequence length="158" mass="18657">METIVKISYWRTWIDRELSGLMNSIPAICLLTLSILSHQLEWGRTFSVFFPGFFLSVFILYFTRFYNNATLEINSDGLVIRKRRAEIFIEWSSVRSIHFEKEKDDMINPPIKMNVVTQTEEFNLLIDKYLTMRPSKKYELILECIKTYGHNSVSVQSL</sequence>
<name>A0ABS1KXE0_9BACT</name>
<proteinExistence type="predicted"/>